<protein>
    <submittedName>
        <fullName evidence="10">FtsX-like permease family protein</fullName>
    </submittedName>
</protein>
<dbReference type="InterPro" id="IPR025857">
    <property type="entry name" value="MacB_PCD"/>
</dbReference>
<dbReference type="Pfam" id="PF02687">
    <property type="entry name" value="FtsX"/>
    <property type="match status" value="2"/>
</dbReference>
<feature type="domain" description="MacB-like periplasmic core" evidence="9">
    <location>
        <begin position="19"/>
        <end position="209"/>
    </location>
</feature>
<dbReference type="InterPro" id="IPR003838">
    <property type="entry name" value="ABC3_permease_C"/>
</dbReference>
<evidence type="ECO:0000256" key="6">
    <source>
        <dbReference type="ARBA" id="ARBA00038076"/>
    </source>
</evidence>
<reference evidence="10" key="2">
    <citation type="submission" date="2021-04" db="EMBL/GenBank/DDBJ databases">
        <authorList>
            <person name="Gilroy R."/>
        </authorList>
    </citation>
    <scope>NUCLEOTIDE SEQUENCE</scope>
    <source>
        <strain evidence="10">B5-657</strain>
    </source>
</reference>
<comment type="similarity">
    <text evidence="6">Belongs to the ABC-4 integral membrane protein family.</text>
</comment>
<evidence type="ECO:0000313" key="11">
    <source>
        <dbReference type="Proteomes" id="UP000824229"/>
    </source>
</evidence>
<feature type="domain" description="ABC3 transporter permease C-terminal" evidence="8">
    <location>
        <begin position="294"/>
        <end position="420"/>
    </location>
</feature>
<evidence type="ECO:0000256" key="2">
    <source>
        <dbReference type="ARBA" id="ARBA00022475"/>
    </source>
</evidence>
<name>A0A9E2KDL3_9FIRM</name>
<dbReference type="Proteomes" id="UP000824229">
    <property type="component" value="Unassembled WGS sequence"/>
</dbReference>
<dbReference type="EMBL" id="JAHLFQ010000246">
    <property type="protein sequence ID" value="MBU3805148.1"/>
    <property type="molecule type" value="Genomic_DNA"/>
</dbReference>
<evidence type="ECO:0000256" key="4">
    <source>
        <dbReference type="ARBA" id="ARBA00022989"/>
    </source>
</evidence>
<dbReference type="InterPro" id="IPR050250">
    <property type="entry name" value="Macrolide_Exporter_MacB"/>
</dbReference>
<dbReference type="AlphaFoldDB" id="A0A9E2KDL3"/>
<proteinExistence type="inferred from homology"/>
<feature type="domain" description="ABC3 transporter permease C-terminal" evidence="8">
    <location>
        <begin position="748"/>
        <end position="864"/>
    </location>
</feature>
<feature type="transmembrane region" description="Helical" evidence="7">
    <location>
        <begin position="20"/>
        <end position="44"/>
    </location>
</feature>
<dbReference type="GO" id="GO:0022857">
    <property type="term" value="F:transmembrane transporter activity"/>
    <property type="evidence" value="ECO:0007669"/>
    <property type="project" value="TreeGrafter"/>
</dbReference>
<accession>A0A9E2KDL3</accession>
<keyword evidence="4 7" id="KW-1133">Transmembrane helix</keyword>
<reference evidence="10" key="1">
    <citation type="journal article" date="2021" name="PeerJ">
        <title>Extensive microbial diversity within the chicken gut microbiome revealed by metagenomics and culture.</title>
        <authorList>
            <person name="Gilroy R."/>
            <person name="Ravi A."/>
            <person name="Getino M."/>
            <person name="Pursley I."/>
            <person name="Horton D.L."/>
            <person name="Alikhan N.F."/>
            <person name="Baker D."/>
            <person name="Gharbi K."/>
            <person name="Hall N."/>
            <person name="Watson M."/>
            <person name="Adriaenssens E.M."/>
            <person name="Foster-Nyarko E."/>
            <person name="Jarju S."/>
            <person name="Secka A."/>
            <person name="Antonio M."/>
            <person name="Oren A."/>
            <person name="Chaudhuri R.R."/>
            <person name="La Ragione R."/>
            <person name="Hildebrand F."/>
            <person name="Pallen M.J."/>
        </authorList>
    </citation>
    <scope>NUCLEOTIDE SEQUENCE</scope>
    <source>
        <strain evidence="10">B5-657</strain>
    </source>
</reference>
<evidence type="ECO:0000256" key="7">
    <source>
        <dbReference type="SAM" id="Phobius"/>
    </source>
</evidence>
<dbReference type="PANTHER" id="PTHR30572">
    <property type="entry name" value="MEMBRANE COMPONENT OF TRANSPORTER-RELATED"/>
    <property type="match status" value="1"/>
</dbReference>
<feature type="transmembrane region" description="Helical" evidence="7">
    <location>
        <begin position="340"/>
        <end position="367"/>
    </location>
</feature>
<sequence length="873" mass="98097">MNIVNKLTLRQLKLNKKRTLVTIIGAIISVAMVMAVCTSMFSVLEFMKRMQIDSYGNWHAKYNNVEVKDLNVIKNHENTADTFLLQDIGYAKVDESIKSARPYLFVQGLNEGAYKHLNVELLEGRLPENNGEVVISKGMMHNEAFNYAIGDTISLTLGKRYGINEDTGMPVEKTDEYLTYDEDGKLAEIFMPEQEKTYTIVGVIEGPAGAWTWTPGYSSAYCIYTYIDETMLDSHEKVTVGVVAHKVGKQIYHETEEITSQLSQVSAKVNNELLIYYGVNADDGLVQALYGTVFIVMIIIMIGSISLIYNAFGISVSERAQYLGMLASVGATKKQKRNSVFFEGAIIGGISIPLGIMAGFLGIWVTFSLINPIFKNVFDIEEGLSIILKPSAVILTIIISALTIFISTYLPARRASRITPLEAIRQVQDIKLSKKTIKTSSLTRKIFGFEAELALKNMKRNKKRYRITIFSLVISIILFLTTSAFTSYLQSATEMSMNNANFDLQITSNKQGEEAYIALEKITNLEGVKESNLVTNVYVEANIPANWVPDSIKENVFGPTGLESYDYSTRLIIMKDELFEKYSEACGIKGKGTIPAILINSIRFYDKEAKKYVQQEMIDIKQGQEMLLNTYRWDEKIEESIKEELPAVTIAGVTTTTPLGVSIEEYGAQLQIVLSESSYINGFSKEQRELLGGYNELFLTTDEPLELEETIEKLNPVDTTDYYIYSIYGQKQIQDQMIMLMKVFIYGFIVLITAICVANIFNTISTSIGLRKREFAMLQSVGMTPKSFNKMINFESMFYGIKALVYGFPISLLIMVILYNNLSRSFKFTFFVPIKSIMIVIVGVFILVGSAMYYSGGKVKKQNIIEGLKDSNM</sequence>
<evidence type="ECO:0000313" key="10">
    <source>
        <dbReference type="EMBL" id="MBU3805148.1"/>
    </source>
</evidence>
<keyword evidence="3 7" id="KW-0812">Transmembrane</keyword>
<evidence type="ECO:0000259" key="9">
    <source>
        <dbReference type="Pfam" id="PF12704"/>
    </source>
</evidence>
<dbReference type="GO" id="GO:0005886">
    <property type="term" value="C:plasma membrane"/>
    <property type="evidence" value="ECO:0007669"/>
    <property type="project" value="UniProtKB-SubCell"/>
</dbReference>
<evidence type="ECO:0000256" key="5">
    <source>
        <dbReference type="ARBA" id="ARBA00023136"/>
    </source>
</evidence>
<evidence type="ECO:0000256" key="3">
    <source>
        <dbReference type="ARBA" id="ARBA00022692"/>
    </source>
</evidence>
<gene>
    <name evidence="10" type="ORF">H9872_10415</name>
</gene>
<dbReference type="Pfam" id="PF12704">
    <property type="entry name" value="MacB_PCD"/>
    <property type="match status" value="1"/>
</dbReference>
<feature type="transmembrane region" description="Helical" evidence="7">
    <location>
        <begin position="743"/>
        <end position="764"/>
    </location>
</feature>
<keyword evidence="5 7" id="KW-0472">Membrane</keyword>
<feature type="transmembrane region" description="Helical" evidence="7">
    <location>
        <begin position="467"/>
        <end position="489"/>
    </location>
</feature>
<feature type="transmembrane region" description="Helical" evidence="7">
    <location>
        <begin position="830"/>
        <end position="854"/>
    </location>
</feature>
<keyword evidence="2" id="KW-1003">Cell membrane</keyword>
<organism evidence="10 11">
    <name type="scientific">Candidatus Cellulosilyticum pullistercoris</name>
    <dbReference type="NCBI Taxonomy" id="2838521"/>
    <lineage>
        <taxon>Bacteria</taxon>
        <taxon>Bacillati</taxon>
        <taxon>Bacillota</taxon>
        <taxon>Clostridia</taxon>
        <taxon>Lachnospirales</taxon>
        <taxon>Cellulosilyticaceae</taxon>
        <taxon>Cellulosilyticum</taxon>
    </lineage>
</organism>
<feature type="transmembrane region" description="Helical" evidence="7">
    <location>
        <begin position="288"/>
        <end position="312"/>
    </location>
</feature>
<evidence type="ECO:0000256" key="1">
    <source>
        <dbReference type="ARBA" id="ARBA00004651"/>
    </source>
</evidence>
<evidence type="ECO:0000259" key="8">
    <source>
        <dbReference type="Pfam" id="PF02687"/>
    </source>
</evidence>
<feature type="transmembrane region" description="Helical" evidence="7">
    <location>
        <begin position="387"/>
        <end position="410"/>
    </location>
</feature>
<dbReference type="PANTHER" id="PTHR30572:SF4">
    <property type="entry name" value="ABC TRANSPORTER PERMEASE YTRF"/>
    <property type="match status" value="1"/>
</dbReference>
<feature type="transmembrane region" description="Helical" evidence="7">
    <location>
        <begin position="796"/>
        <end position="818"/>
    </location>
</feature>
<comment type="caution">
    <text evidence="10">The sequence shown here is derived from an EMBL/GenBank/DDBJ whole genome shotgun (WGS) entry which is preliminary data.</text>
</comment>
<comment type="subcellular location">
    <subcellularLocation>
        <location evidence="1">Cell membrane</location>
        <topology evidence="1">Multi-pass membrane protein</topology>
    </subcellularLocation>
</comment>